<dbReference type="InterPro" id="IPR000515">
    <property type="entry name" value="MetI-like"/>
</dbReference>
<organism evidence="10 11">
    <name type="scientific">Shouchella lonarensis</name>
    <dbReference type="NCBI Taxonomy" id="1464122"/>
    <lineage>
        <taxon>Bacteria</taxon>
        <taxon>Bacillati</taxon>
        <taxon>Bacillota</taxon>
        <taxon>Bacilli</taxon>
        <taxon>Bacillales</taxon>
        <taxon>Bacillaceae</taxon>
        <taxon>Shouchella</taxon>
    </lineage>
</organism>
<name>A0A1G6IYA0_9BACI</name>
<dbReference type="CDD" id="cd06261">
    <property type="entry name" value="TM_PBP2"/>
    <property type="match status" value="1"/>
</dbReference>
<keyword evidence="6 8" id="KW-1133">Transmembrane helix</keyword>
<dbReference type="Proteomes" id="UP000242662">
    <property type="component" value="Unassembled WGS sequence"/>
</dbReference>
<proteinExistence type="inferred from homology"/>
<keyword evidence="11" id="KW-1185">Reference proteome</keyword>
<protein>
    <submittedName>
        <fullName evidence="10">Osmoprotectant transport system permease protein</fullName>
    </submittedName>
</protein>
<evidence type="ECO:0000256" key="1">
    <source>
        <dbReference type="ARBA" id="ARBA00004651"/>
    </source>
</evidence>
<dbReference type="Gene3D" id="1.10.3720.10">
    <property type="entry name" value="MetI-like"/>
    <property type="match status" value="1"/>
</dbReference>
<evidence type="ECO:0000256" key="4">
    <source>
        <dbReference type="ARBA" id="ARBA00022692"/>
    </source>
</evidence>
<feature type="transmembrane region" description="Helical" evidence="8">
    <location>
        <begin position="79"/>
        <end position="97"/>
    </location>
</feature>
<dbReference type="Pfam" id="PF00528">
    <property type="entry name" value="BPD_transp_1"/>
    <property type="match status" value="1"/>
</dbReference>
<evidence type="ECO:0000259" key="9">
    <source>
        <dbReference type="PROSITE" id="PS50928"/>
    </source>
</evidence>
<evidence type="ECO:0000256" key="5">
    <source>
        <dbReference type="ARBA" id="ARBA00022970"/>
    </source>
</evidence>
<dbReference type="GO" id="GO:0055085">
    <property type="term" value="P:transmembrane transport"/>
    <property type="evidence" value="ECO:0007669"/>
    <property type="project" value="InterPro"/>
</dbReference>
<keyword evidence="5" id="KW-0029">Amino-acid transport</keyword>
<evidence type="ECO:0000256" key="7">
    <source>
        <dbReference type="ARBA" id="ARBA00023136"/>
    </source>
</evidence>
<dbReference type="STRING" id="1464122.SAMN05421737_105202"/>
<comment type="subcellular location">
    <subcellularLocation>
        <location evidence="1 8">Cell membrane</location>
        <topology evidence="1 8">Multi-pass membrane protein</topology>
    </subcellularLocation>
</comment>
<dbReference type="GO" id="GO:0031460">
    <property type="term" value="P:glycine betaine transport"/>
    <property type="evidence" value="ECO:0007669"/>
    <property type="project" value="TreeGrafter"/>
</dbReference>
<dbReference type="FunFam" id="1.10.3720.10:FF:000001">
    <property type="entry name" value="Glycine betaine ABC transporter, permease"/>
    <property type="match status" value="1"/>
</dbReference>
<gene>
    <name evidence="10" type="ORF">SAMN05421737_105202</name>
</gene>
<evidence type="ECO:0000313" key="10">
    <source>
        <dbReference type="EMBL" id="SDC11532.1"/>
    </source>
</evidence>
<sequence length="216" mass="23279">MGDLRDFFVEHGMNLLDATWEHLYIFLAALALGIIVAVPLAVILTRVPKVANLVIGFASILQTVPSLAILAIFIPIFGAGKGAAIVALFLYSLLPILRNTYTGVRDVDANLIESGKGMGMTGWQRIRKIELPLAVPVMMAGVRVCAVYLIGWTTLAAFVGGGGLGEFVFSGLNLYRMDLILAGAIPITVLAVLIDYVLGKLERRVTPKGIRQERTT</sequence>
<dbReference type="PANTHER" id="PTHR30177">
    <property type="entry name" value="GLYCINE BETAINE/L-PROLINE TRANSPORT SYSTEM PERMEASE PROTEIN PROW"/>
    <property type="match status" value="1"/>
</dbReference>
<evidence type="ECO:0000256" key="2">
    <source>
        <dbReference type="ARBA" id="ARBA00007069"/>
    </source>
</evidence>
<dbReference type="AlphaFoldDB" id="A0A1G6IYA0"/>
<evidence type="ECO:0000313" key="11">
    <source>
        <dbReference type="Proteomes" id="UP000242662"/>
    </source>
</evidence>
<evidence type="ECO:0000256" key="8">
    <source>
        <dbReference type="RuleBase" id="RU363032"/>
    </source>
</evidence>
<feature type="transmembrane region" description="Helical" evidence="8">
    <location>
        <begin position="179"/>
        <end position="198"/>
    </location>
</feature>
<keyword evidence="7 8" id="KW-0472">Membrane</keyword>
<comment type="similarity">
    <text evidence="2">Belongs to the binding-protein-dependent transport system permease family. CysTW subfamily.</text>
</comment>
<dbReference type="GO" id="GO:0005886">
    <property type="term" value="C:plasma membrane"/>
    <property type="evidence" value="ECO:0007669"/>
    <property type="project" value="UniProtKB-SubCell"/>
</dbReference>
<accession>A0A1G6IYA0</accession>
<dbReference type="PROSITE" id="PS50928">
    <property type="entry name" value="ABC_TM1"/>
    <property type="match status" value="1"/>
</dbReference>
<dbReference type="GO" id="GO:0006865">
    <property type="term" value="P:amino acid transport"/>
    <property type="evidence" value="ECO:0007669"/>
    <property type="project" value="UniProtKB-KW"/>
</dbReference>
<reference evidence="11" key="1">
    <citation type="submission" date="2016-09" db="EMBL/GenBank/DDBJ databases">
        <authorList>
            <person name="Varghese N."/>
            <person name="Submissions S."/>
        </authorList>
    </citation>
    <scope>NUCLEOTIDE SEQUENCE [LARGE SCALE GENOMIC DNA]</scope>
    <source>
        <strain evidence="11">25nlg</strain>
    </source>
</reference>
<feature type="domain" description="ABC transmembrane type-1" evidence="9">
    <location>
        <begin position="19"/>
        <end position="198"/>
    </location>
</feature>
<evidence type="ECO:0000256" key="6">
    <source>
        <dbReference type="ARBA" id="ARBA00022989"/>
    </source>
</evidence>
<feature type="transmembrane region" description="Helical" evidence="8">
    <location>
        <begin position="133"/>
        <end position="159"/>
    </location>
</feature>
<keyword evidence="3 8" id="KW-0813">Transport</keyword>
<dbReference type="SUPFAM" id="SSF161098">
    <property type="entry name" value="MetI-like"/>
    <property type="match status" value="1"/>
</dbReference>
<evidence type="ECO:0000256" key="3">
    <source>
        <dbReference type="ARBA" id="ARBA00022448"/>
    </source>
</evidence>
<dbReference type="PANTHER" id="PTHR30177:SF28">
    <property type="entry name" value="CHOLINE TRANSPORT SYSTEM PERMEASE PROTEIN OPUBB"/>
    <property type="match status" value="1"/>
</dbReference>
<keyword evidence="4 8" id="KW-0812">Transmembrane</keyword>
<feature type="transmembrane region" description="Helical" evidence="8">
    <location>
        <begin position="50"/>
        <end position="73"/>
    </location>
</feature>
<dbReference type="InterPro" id="IPR051204">
    <property type="entry name" value="ABC_transp_perm/SBD"/>
</dbReference>
<feature type="transmembrane region" description="Helical" evidence="8">
    <location>
        <begin position="23"/>
        <end position="43"/>
    </location>
</feature>
<dbReference type="EMBL" id="FMYM01000005">
    <property type="protein sequence ID" value="SDC11532.1"/>
    <property type="molecule type" value="Genomic_DNA"/>
</dbReference>
<dbReference type="InterPro" id="IPR035906">
    <property type="entry name" value="MetI-like_sf"/>
</dbReference>